<gene>
    <name evidence="2" type="ORF">XP315_11580</name>
</gene>
<feature type="chain" id="PRO_5045086521" description="Secreted protein" evidence="1">
    <location>
        <begin position="24"/>
        <end position="215"/>
    </location>
</feature>
<dbReference type="Proteomes" id="UP000035369">
    <property type="component" value="Unassembled WGS sequence"/>
</dbReference>
<accession>A0ABR5ERD6</accession>
<dbReference type="RefSeq" id="WP_074053288.1">
    <property type="nucleotide sequence ID" value="NZ_CP162103.1"/>
</dbReference>
<dbReference type="PROSITE" id="PS51257">
    <property type="entry name" value="PROKAR_LIPOPROTEIN"/>
    <property type="match status" value="1"/>
</dbReference>
<reference evidence="2 3" key="1">
    <citation type="submission" date="2015-02" db="EMBL/GenBank/DDBJ databases">
        <title>Whole genome sequencing of multiple isolates of three species of pepper and tomato-infecting xanthomonads reveals genetic diversity in field strains and pinpoints effectors responsible for host specificity.</title>
        <authorList>
            <person name="Schwartz A."/>
            <person name="Dahlbeck D."/>
            <person name="Staskawicz B."/>
            <person name="Bart R."/>
            <person name="Potnis N."/>
            <person name="Minsavage G."/>
            <person name="Timilsina S."/>
            <person name="Goss E."/>
            <person name="Jones J."/>
            <person name="Vallad G."/>
            <person name="Barak J."/>
            <person name="Miller S."/>
            <person name="Ritchie D."/>
            <person name="Martins J.Jr."/>
            <person name="Patane J.S."/>
            <person name="Setubal J.C."/>
        </authorList>
    </citation>
    <scope>NUCLEOTIDE SEQUENCE [LARGE SCALE GENOMIC DNA]</scope>
    <source>
        <strain evidence="2 3">Xp3-15</strain>
    </source>
</reference>
<name>A0ABR5ERD6_XANPE</name>
<feature type="signal peptide" evidence="1">
    <location>
        <begin position="1"/>
        <end position="23"/>
    </location>
</feature>
<organism evidence="2 3">
    <name type="scientific">Xanthomonas perforans</name>
    <dbReference type="NCBI Taxonomy" id="442694"/>
    <lineage>
        <taxon>Bacteria</taxon>
        <taxon>Pseudomonadati</taxon>
        <taxon>Pseudomonadota</taxon>
        <taxon>Gammaproteobacteria</taxon>
        <taxon>Lysobacterales</taxon>
        <taxon>Lysobacteraceae</taxon>
        <taxon>Xanthomonas</taxon>
    </lineage>
</organism>
<evidence type="ECO:0000256" key="1">
    <source>
        <dbReference type="SAM" id="SignalP"/>
    </source>
</evidence>
<evidence type="ECO:0000313" key="2">
    <source>
        <dbReference type="EMBL" id="KLC04998.1"/>
    </source>
</evidence>
<protein>
    <recommendedName>
        <fullName evidence="4">Secreted protein</fullName>
    </recommendedName>
</protein>
<keyword evidence="1" id="KW-0732">Signal</keyword>
<keyword evidence="3" id="KW-1185">Reference proteome</keyword>
<comment type="caution">
    <text evidence="2">The sequence shown here is derived from an EMBL/GenBank/DDBJ whole genome shotgun (WGS) entry which is preliminary data.</text>
</comment>
<dbReference type="EMBL" id="JZUY01000041">
    <property type="protein sequence ID" value="KLC04998.1"/>
    <property type="molecule type" value="Genomic_DNA"/>
</dbReference>
<sequence>MRPTKVAMFSVAILCVTSLCACAHTLVKPTSPLPKKPRAMTTPDTSMVNPTLSAVEIGERFLKLLGGLDSRKDLTVDRVREVTGISLKKVSFPSEALESYIHGQALSNGWSYLLELTPESRALKQGIGLSFVNEDEGSSSLQDNCVDFKEYKSSLIELGFVDSPVHGEIGQLQSWRFARFAKDGSGNDIVISLLPQNEVPGSPGRLCVKSIGTLN</sequence>
<proteinExistence type="predicted"/>
<evidence type="ECO:0000313" key="3">
    <source>
        <dbReference type="Proteomes" id="UP000035369"/>
    </source>
</evidence>
<dbReference type="GeneID" id="61776967"/>
<evidence type="ECO:0008006" key="4">
    <source>
        <dbReference type="Google" id="ProtNLM"/>
    </source>
</evidence>